<dbReference type="PANTHER" id="PTHR15740:SF2">
    <property type="entry name" value="ACTIVITY-DEPENDENT NEUROPROTECTOR HOMEOBOX PROTEIN 2"/>
    <property type="match status" value="1"/>
</dbReference>
<keyword evidence="8" id="KW-0804">Transcription</keyword>
<proteinExistence type="predicted"/>
<dbReference type="InterPro" id="IPR045762">
    <property type="entry name" value="ADNP_Znf"/>
</dbReference>
<feature type="domain" description="C2H2-type" evidence="11">
    <location>
        <begin position="593"/>
        <end position="614"/>
    </location>
</feature>
<dbReference type="Ensembl" id="ENSLOCT00000010221.1">
    <property type="protein sequence ID" value="ENSLOCP00000010208.1"/>
    <property type="gene ID" value="ENSLOCG00000008400.1"/>
</dbReference>
<dbReference type="PANTHER" id="PTHR15740">
    <property type="entry name" value="NEUROPROTECTIVE PEPTIDE-CONTAINING PROTEIN"/>
    <property type="match status" value="1"/>
</dbReference>
<dbReference type="eggNOG" id="ENOG502QU0M">
    <property type="taxonomic scope" value="Eukaryota"/>
</dbReference>
<reference evidence="12" key="3">
    <citation type="submission" date="2025-09" db="UniProtKB">
        <authorList>
            <consortium name="Ensembl"/>
        </authorList>
    </citation>
    <scope>IDENTIFICATION</scope>
</reference>
<dbReference type="Proteomes" id="UP000018468">
    <property type="component" value="Linkage group LG11"/>
</dbReference>
<feature type="compositionally biased region" description="Basic and acidic residues" evidence="10">
    <location>
        <begin position="830"/>
        <end position="842"/>
    </location>
</feature>
<evidence type="ECO:0000313" key="12">
    <source>
        <dbReference type="Ensembl" id="ENSLOCP00000010208.1"/>
    </source>
</evidence>
<dbReference type="InterPro" id="IPR001356">
    <property type="entry name" value="HD"/>
</dbReference>
<dbReference type="SMART" id="SM00355">
    <property type="entry name" value="ZnF_C2H2"/>
    <property type="match status" value="7"/>
</dbReference>
<keyword evidence="3" id="KW-0863">Zinc-finger</keyword>
<evidence type="ECO:0000313" key="13">
    <source>
        <dbReference type="Proteomes" id="UP000018468"/>
    </source>
</evidence>
<evidence type="ECO:0000256" key="6">
    <source>
        <dbReference type="ARBA" id="ARBA00023125"/>
    </source>
</evidence>
<sequence>MFQLPVVNLEKIRKSRKRVKNILLDIGLQDCKDLLGNVDFINNPELSFPCDKYFHNTEWWDLSEGDYNGKRKKKPKYRTNLFCCSLCKFSSRTHYAYRGHVQRCHEDEQDLEALATCPVCPFTAHPKVINQHCKIFHTVPRKNQAAPSQTGSGSAVITDRFSCRKCPYQDSLYYCMKKHILVNHYTSLLNRYFGQRTESEMNASSPPLRFYCRMCNLPADSSEHLLYHILTSDKHKELEGHLKFLMFEHGKIGKRNQHNKLQSIAPKAKMNQPNVRHSPEGTLMTGAPVVPAASPLRGPAGAANSTGTLVCAPGTAHTYLPPPASALVQLASAEAKGLLPPGSAVATLQNSQPPPRGVTASMPPPASVATSAAQAAGAVLRKGPAGTSLPSAPESASKQMSISVGVPVQQQQRLTLLPPGLPVNVPNKMGVRGPGSQPLLVTQRLPLNQTVSGVGSSKGTMLASQSVLSQLIPTGNKVNGLPTYTLAPVQVTMPVQSGGTQTLNTGPLTGAQQAKKWITCPVCNELFPSNVYQVHTEVAHKQAGAKLRHAAQGLAARAPFLKKVKEKTMKCLLCKILLSEKGLFEHLLHGLNCLYCPAMFYSLKQLMEHTNVEHGLSQKANCDFMKNEYQILTDYSGGLLFPYFDFSTCAPKELLGDRELNLVLVTGSRDLIYVKMVPGSTQTICQVPVKTHSTNCPFCPEKLHSAEDYELHLKVKHHIMPTIHAILKTPAFKCIYCCGVYTGKTTPKAISIHVQRCRCAPKTAKDLERLMSPGSSAQRVITMNGGLQRVVLYSMEPGGPQESNPQLQSKLRLEKALKEAVEANKREREALAAKRRKVDTENVAKPPAQNEPSMPLVLDPTGMEMRSFEDRKQFLTKYFNRKPYLSKKETEVLAARMWFNKTDVACHFGSRRSRCMKAIQKNRAAVLLGFNMAEVMKLKHDLFIPE</sequence>
<keyword evidence="7" id="KW-0371">Homeobox</keyword>
<organism evidence="12 13">
    <name type="scientific">Lepisosteus oculatus</name>
    <name type="common">Spotted gar</name>
    <dbReference type="NCBI Taxonomy" id="7918"/>
    <lineage>
        <taxon>Eukaryota</taxon>
        <taxon>Metazoa</taxon>
        <taxon>Chordata</taxon>
        <taxon>Craniata</taxon>
        <taxon>Vertebrata</taxon>
        <taxon>Euteleostomi</taxon>
        <taxon>Actinopterygii</taxon>
        <taxon>Neopterygii</taxon>
        <taxon>Holostei</taxon>
        <taxon>Semionotiformes</taxon>
        <taxon>Lepisosteidae</taxon>
        <taxon>Lepisosteus</taxon>
    </lineage>
</organism>
<reference evidence="13" key="1">
    <citation type="submission" date="2011-12" db="EMBL/GenBank/DDBJ databases">
        <title>The Draft Genome of Lepisosteus oculatus.</title>
        <authorList>
            <consortium name="The Broad Institute Genome Assembly &amp; Analysis Group"/>
            <consortium name="Computational R&amp;D Group"/>
            <consortium name="and Sequencing Platform"/>
            <person name="Di Palma F."/>
            <person name="Alfoldi J."/>
            <person name="Johnson J."/>
            <person name="Berlin A."/>
            <person name="Gnerre S."/>
            <person name="Jaffe D."/>
            <person name="MacCallum I."/>
            <person name="Young S."/>
            <person name="Walker B.J."/>
            <person name="Lander E.S."/>
            <person name="Lindblad-Toh K."/>
        </authorList>
    </citation>
    <scope>NUCLEOTIDE SEQUENCE [LARGE SCALE GENOMIC DNA]</scope>
</reference>
<reference evidence="12" key="2">
    <citation type="submission" date="2025-08" db="UniProtKB">
        <authorList>
            <consortium name="Ensembl"/>
        </authorList>
    </citation>
    <scope>IDENTIFICATION</scope>
</reference>
<evidence type="ECO:0000256" key="1">
    <source>
        <dbReference type="ARBA" id="ARBA00022723"/>
    </source>
</evidence>
<keyword evidence="6" id="KW-0238">DNA-binding</keyword>
<evidence type="ECO:0000256" key="7">
    <source>
        <dbReference type="ARBA" id="ARBA00023155"/>
    </source>
</evidence>
<dbReference type="GeneTree" id="ENSGT00530000063631"/>
<keyword evidence="13" id="KW-1185">Reference proteome</keyword>
<dbReference type="PROSITE" id="PS00028">
    <property type="entry name" value="ZINC_FINGER_C2H2_1"/>
    <property type="match status" value="1"/>
</dbReference>
<dbReference type="OMA" id="CLFIGHP"/>
<dbReference type="GO" id="GO:0010468">
    <property type="term" value="P:regulation of gene expression"/>
    <property type="evidence" value="ECO:0000318"/>
    <property type="project" value="GO_Central"/>
</dbReference>
<evidence type="ECO:0000256" key="3">
    <source>
        <dbReference type="ARBA" id="ARBA00022771"/>
    </source>
</evidence>
<name>W5MP99_LEPOC</name>
<dbReference type="AlphaFoldDB" id="W5MP99"/>
<evidence type="ECO:0000256" key="5">
    <source>
        <dbReference type="ARBA" id="ARBA00023015"/>
    </source>
</evidence>
<feature type="region of interest" description="Disordered" evidence="10">
    <location>
        <begin position="830"/>
        <end position="857"/>
    </location>
</feature>
<dbReference type="GO" id="GO:0008270">
    <property type="term" value="F:zinc ion binding"/>
    <property type="evidence" value="ECO:0007669"/>
    <property type="project" value="UniProtKB-KW"/>
</dbReference>
<dbReference type="EMBL" id="AHAT01020228">
    <property type="status" value="NOT_ANNOTATED_CDS"/>
    <property type="molecule type" value="Genomic_DNA"/>
</dbReference>
<dbReference type="STRING" id="7918.ENSLOCP00000010208"/>
<keyword evidence="5" id="KW-0805">Transcription regulation</keyword>
<evidence type="ECO:0000256" key="2">
    <source>
        <dbReference type="ARBA" id="ARBA00022737"/>
    </source>
</evidence>
<evidence type="ECO:0000259" key="11">
    <source>
        <dbReference type="PROSITE" id="PS00028"/>
    </source>
</evidence>
<accession>W5MP99</accession>
<dbReference type="Bgee" id="ENSLOCG00000008400">
    <property type="expression patterns" value="Expressed in ovary and 13 other cell types or tissues"/>
</dbReference>
<evidence type="ECO:0000256" key="9">
    <source>
        <dbReference type="ARBA" id="ARBA00023242"/>
    </source>
</evidence>
<dbReference type="GO" id="GO:0005634">
    <property type="term" value="C:nucleus"/>
    <property type="evidence" value="ECO:0000318"/>
    <property type="project" value="GO_Central"/>
</dbReference>
<dbReference type="HOGENOM" id="CLU_009119_1_0_1"/>
<dbReference type="Pfam" id="PF19627">
    <property type="entry name" value="ADNP_N"/>
    <property type="match status" value="1"/>
</dbReference>
<dbReference type="InterPro" id="IPR013087">
    <property type="entry name" value="Znf_C2H2_type"/>
</dbReference>
<evidence type="ECO:0000256" key="10">
    <source>
        <dbReference type="SAM" id="MobiDB-lite"/>
    </source>
</evidence>
<dbReference type="CDD" id="cd00086">
    <property type="entry name" value="homeodomain"/>
    <property type="match status" value="1"/>
</dbReference>
<dbReference type="InterPro" id="IPR009057">
    <property type="entry name" value="Homeodomain-like_sf"/>
</dbReference>
<evidence type="ECO:0000256" key="4">
    <source>
        <dbReference type="ARBA" id="ARBA00022833"/>
    </source>
</evidence>
<evidence type="ECO:0000256" key="8">
    <source>
        <dbReference type="ARBA" id="ARBA00023163"/>
    </source>
</evidence>
<dbReference type="InParanoid" id="W5MP99"/>
<dbReference type="GO" id="GO:0003677">
    <property type="term" value="F:DNA binding"/>
    <property type="evidence" value="ECO:0007669"/>
    <property type="project" value="UniProtKB-KW"/>
</dbReference>
<keyword evidence="2" id="KW-0677">Repeat</keyword>
<keyword evidence="9" id="KW-0539">Nucleus</keyword>
<keyword evidence="1" id="KW-0479">Metal-binding</keyword>
<dbReference type="SUPFAM" id="SSF46689">
    <property type="entry name" value="Homeodomain-like"/>
    <property type="match status" value="1"/>
</dbReference>
<keyword evidence="4" id="KW-0862">Zinc</keyword>
<dbReference type="InterPro" id="IPR038861">
    <property type="entry name" value="ADNP/ADNP2"/>
</dbReference>
<protein>
    <submittedName>
        <fullName evidence="12">ADNP homeobox 2a</fullName>
    </submittedName>
</protein>